<feature type="compositionally biased region" description="Basic and acidic residues" evidence="7">
    <location>
        <begin position="1723"/>
        <end position="1738"/>
    </location>
</feature>
<sequence>MLRRVLLPVALILGPLLFVQLNGQQEDPLATASLEAPVPILSQDALPYTKGLLDQYLPLNLFSSPFNASHVAQVFAQSPDWSAIGFALEDAVVATFQCLQLWGTFLLLVAVPLVQLLALLGEAALPHVIAVAKMGADYVSRMDPVHQAILALSGLLVAVCIRQGYVHKARLQYVRTRRLLELRYRAFVASLSAKWRIVAILLPHVLFFALSYEALDWLPEPTTDVLSSETLFGLLSVGYPLLHSIGVIRQKRLYPKHVKATPPASRPGPTSELIKKFEKIGIPDYEWRAYEACLKYWVIWSLTACLIGMVTLFLPAFVTSFFTVPLHFCNIFLVWMHSPFTRGDIALYTLLSPLISPYANRLHEREPINTEGEEKANVLMRLLVSLRVVPEKHVHLAKDLWSQGPALFGLLFMFTPGFVASRGCSLMGFGFPAYVTIGVLGEKRTRRYEWWLAYFSVAVTADYLIAAIGREIAWLPLFYHVKLLVMMWLQFPYFQGAERIFNAFFSSVFIVFGRAVLTALLIGEAVGEAQDSCGICLETVLKATEELSMKGSFSTRGNRSASYSPADSSRVQEPSMYHGKMRTAPESSAAVDIILGVAAETIHAITVHQHQVMFQSPIGLVKEIVWDHSEKSVHFVLDDGSTSPTFVFPVLTELETHLSAIVALPDLEKPPEQVYIGVLIGQNLPSPIQQRRASLGSSQPSLLPMSKRRELLRKEQPVRNAVSRERLGVEYMRSGFLGFTCSISGDLRGLTLGIHHMRIFPSPDCHDRSACLFSYGYEHLESCEVAGTRLELRFRSTHQLAKQPSCLVFQSLEAQYIREAIWYLKNGTYMDASLREMLASPARSLASHTEASEQSSDLGASRGASVLMFFADADSLKQRADACCRVIGCQNLVDCTDLSGSKPDEASASNVMVHINAREPSSLRTNPSTSRVLTSGLCEFHASCLSSTPSELLTRQKPTLSRDKPPLPAKSMQPLTSLLQSVHYAKMFKFQGQLQKRQNARTFHLRKAWHPKLVVLFETPVGGFLCYYDKIAHCPGMTDAPKERRVIDLSSVLCIRPVSAASPVGRNSNASTPVMHSFDVVTLYRTWTFAALEPAEYEVWLHVLTECVEKHATIAPDKVLRFPVKLAMTGQTSPTEATSLEISSHGVSFCTGHEADVVLSTWYYTDLEKWSVVFQQGYTCCLLRCRSPPPASPGSPRAGSGDAIIQDYLFRTTEASVVCLAIEFYVGKCMAKLEILAGQFLEEGRAQKSKTTLVPDPVASKRGTASPKRGLPVVKEHPIENVSLAPIRRSEDTMAAPDVRGEQGEPEALVDATPKQQGSEVVAATLGGADEILETGKEPTATVELKDQRTSADLLLEIEEAAEEHVHDTQTSAKSVPAEWMEEQTLNASFDPATAPDLLPPATTPEAGVEVVFEHPTDTEANNADTSGTKIVESLRVADLDERNSNSDMESIDLLEGEATGQQDGDGLVMAISPASPDGTSQLDACDNTVAGSSLGEAEMIEEDAKMANIPDITDVSCEDIPSFQDQLPPSALESVTPSLLTGWDARDIRDNDMDGVDLSDGAEVIDLQGGNDPVVVPFLVVADDQMQSQVSEVDASVTCSRMDDVELVDHEKEGENLSIRGSVEPHSEGAATETPLSMEPSVKNLAHGGCEPRSAILDCDEIDRVRQALAVESTSDCQETERPDTPVDSGVDESRTDTSTPEEVPSSDATPSSIIDNGSNAETERPDATADVEPLRKIGDSSSATSAFARAPLLLLEYCPSWPGEQQDEHVLDKQPTVQDDENDDRASECEASDTFDSCASEAELVSDSASGHAEASSTAPSTDCTDEFPPIKKPKQTSPKKAARGLTGKGVSLPQVSSVTFASEIGTQELDSGEELEILKCILVREGYLQRLGRASTAGHIAGAHLGETVDVLDLLRLATLETVEAIAAWRLYKQKSNERNGLRPLPELEQFKWNGLNYLLKLASDLEFLGKHTGLTEWLGFSLQRNPFVLPLNLDCRAKLVADQQPGLQPTDRADTAASDRFLQVGGKRSQSTRDSLRDFKSLGDTDKSASDADALAQLLAERRRAKTPYETRVVNDEELVPNAPPKIGSLRAKSRAPARAAKTNYSSVLPSQIGEVDMARLHDAEVVVLREEAAFGRFTRDIHGRVVPEDEAQRRFSMVELSGNAYKVPAILESSYTAQDPDGNVLRLGDPSPSDVPGRCHAKKRSGMLGPISKPEWRSFDRPPPPRRRARGAQLEEALAAERKANTRLGVLLDSLREGTERKAMDVAYFESCSELQVYGSELHAFTTQAQRELSVLRREFEEKRYLYASKLVNIQKKEEMLNTFKAQHKAAQDATHLERIESSRSEIAKVASLNQEQQRREDQEQAAARAAAVAERLEHDRAEPLVQQFCATQIQKFARGMLAREMFEHMKIEFVVASSFIQAGARGFLVRRRVAKMYWHKAASVHLQRVARGWFARRVAQAKRTRRLREFSAERIQKVVRGRLGRVRMAKIRALVRWRLQLALAARSVTAAALKELATECQEMVALPALMKTEAKSTEGRRSLPALVLGLVRLVMIFTSDSDDEWNIPTTRWRESARFLRCGVSVTRRMQKIAHAAAGAARAFLSPSGGFAAAGVAASTPYLRESALGTALVDAYAGDLDFRVETFERIPRGWQAAVAIFKWATAFAAITRLQHLLEPSTRSSDPFLVVGHTLSKREAQHEVAERRDADHSDEDVARRFVPAELVQARGYPLHRSRPLLLVVANDVPRKAKAGILEKLEAALPGLFLTITRPPALKKRSLSAEDAAQAFDFQAIRNALALGHSVILEGDVGLRDVTQRAFLSCFATVKSGLHPPPMCVLLRGTATNRSDLFGPKQGSEKQEETYREELVRRMVDAEVKLALDRTTRLRLELAEDPVTNEMVGQSTSASPAPNPALVVVMEAVIVLLTPGKVYEGPSQSEIATSSVSWRLSRRLLAQPAFLRAKLQQVDISTIPPVNLVALERFVRHPRWPNAVVSRSQVHSSRLVHALAAWVESATRTARMIAADGTGFLAPEITRFGPVPGLFERVVVFDNCPTDHAQDGAGEDSSVIQLMDAVLADVRVYRTVQSLVSSHLGASSQHRKKKASEEGERCVVSLFHESRRIFASAYSPSTGQRWLTAISEDEIDSLLTPTAMPLGGQVRADKLPPQSRAEMYARLARLCLLQKRRLEDVPESIEAPSPYELVVRPHAVRLYRHALQLGGYLTTLTIAELARGHVQIDAFVHGSNSQKPLEQAVGLTLAVELENILARLSAAEARRMFVPSARIPSLLLDRLHLYCVTRSPMVVPEFQPGLVSALRLSVRTTATSPGRVLLRRAVRVPGDHQTGASGERWVFTLVERHERGGFEAAFYAPGSSTRHSIPLSRNAAQELLHLSRHTASSELHHALLRSFCFSRPASKVLEDGGSDAAEDAVEQTETMRCYRQRRRIVARFPCVLRIMEDPRQQITRNQLVRAYAQVELCDQEPDGEEGAAQQFAREKAQALHYRLWLPGSCVEQVLILQESELEASLPVELSWQQALPRERRGIARQVVQRYFAWDPNGGGDNGCAVAHLPCGSFWATEVTPVLRTAPSHEDAAMREHHVPAQSDGGESEVAVVSCTRLLDGRDTESDDEEDDPNESVEGSKLQRTRKIYSYDTEELVHHGSYRANGLYVVVRVSMQALVVRDLEPTLASPTDRVRERDSFAIQFHVYHPASSSSAVAAIRGHRDLREVVGPDKPFLIASTCLDSLMKHIILTRLDAQVEQESTTSEKCLQVAFLRDRLYAKQKATPVTKAFERDSSANAAKLIDESRHRGRAGERGVKVLTTAKELPGCGRTLLTVFDVAGHRNGPTQESASCLVLLRVDAYVCATSDTLSLLLEGSDLAHLVGADDRELLSRLTYIDSSVEEVLEVEKKRSRKLASVVLDHLRVEQRSDGRGGRLVLSDYAYSFPEALGHDSKSKRLFKTVRAVGRDQVVLSVYLDKGTSEANSAVRLELYDPASSSRCMLELSHATLSALLGLPEHHELLNAGMENGVLMTHVLSFVHIEKVSAVSDDSINRPSAFAMTLLFDEQQAEDSRGSFEKPSKTEKKTLVE</sequence>
<dbReference type="CDD" id="cd00821">
    <property type="entry name" value="PH"/>
    <property type="match status" value="1"/>
</dbReference>
<organism evidence="11 12">
    <name type="scientific">Phytophthora ramorum</name>
    <name type="common">Sudden oak death agent</name>
    <dbReference type="NCBI Taxonomy" id="164328"/>
    <lineage>
        <taxon>Eukaryota</taxon>
        <taxon>Sar</taxon>
        <taxon>Stramenopiles</taxon>
        <taxon>Oomycota</taxon>
        <taxon>Peronosporomycetes</taxon>
        <taxon>Peronosporales</taxon>
        <taxon>Peronosporaceae</taxon>
        <taxon>Phytophthora</taxon>
    </lineage>
</organism>
<feature type="coiled-coil region" evidence="6">
    <location>
        <begin position="2319"/>
        <end position="2385"/>
    </location>
</feature>
<evidence type="ECO:0000313" key="12">
    <source>
        <dbReference type="Proteomes" id="UP000005238"/>
    </source>
</evidence>
<dbReference type="Gene3D" id="2.30.29.30">
    <property type="entry name" value="Pleckstrin-homology domain (PH domain)/Phosphotyrosine-binding domain (PTB)"/>
    <property type="match status" value="1"/>
</dbReference>
<dbReference type="PROSITE" id="PS50096">
    <property type="entry name" value="IQ"/>
    <property type="match status" value="4"/>
</dbReference>
<feature type="region of interest" description="Disordered" evidence="7">
    <location>
        <begin position="2027"/>
        <end position="2051"/>
    </location>
</feature>
<protein>
    <recommendedName>
        <fullName evidence="10">PH domain-containing protein</fullName>
    </recommendedName>
</protein>
<dbReference type="HOGENOM" id="CLU_000080_0_0_1"/>
<dbReference type="OMA" id="HINAREP"/>
<feature type="transmembrane region" description="Helical" evidence="8">
    <location>
        <begin position="297"/>
        <end position="318"/>
    </location>
</feature>
<feature type="transmembrane region" description="Helical" evidence="8">
    <location>
        <begin position="186"/>
        <end position="210"/>
    </location>
</feature>
<feature type="region of interest" description="Disordered" evidence="7">
    <location>
        <begin position="1672"/>
        <end position="1738"/>
    </location>
</feature>
<evidence type="ECO:0000259" key="10">
    <source>
        <dbReference type="PROSITE" id="PS50003"/>
    </source>
</evidence>
<dbReference type="InterPro" id="IPR004345">
    <property type="entry name" value="TB2_DP1_HVA22"/>
</dbReference>
<dbReference type="PROSITE" id="PS50003">
    <property type="entry name" value="PH_DOMAIN"/>
    <property type="match status" value="1"/>
</dbReference>
<feature type="compositionally biased region" description="Acidic residues" evidence="7">
    <location>
        <begin position="3631"/>
        <end position="3641"/>
    </location>
</feature>
<dbReference type="VEuPathDB" id="FungiDB:KRP23_12326"/>
<dbReference type="InterPro" id="IPR000048">
    <property type="entry name" value="IQ_motif_EF-hand-BS"/>
</dbReference>
<feature type="transmembrane region" description="Helical" evidence="8">
    <location>
        <begin position="472"/>
        <end position="491"/>
    </location>
</feature>
<feature type="transmembrane region" description="Helical" evidence="8">
    <location>
        <begin position="230"/>
        <end position="248"/>
    </location>
</feature>
<reference evidence="12" key="1">
    <citation type="journal article" date="2006" name="Science">
        <title>Phytophthora genome sequences uncover evolutionary origins and mechanisms of pathogenesis.</title>
        <authorList>
            <person name="Tyler B.M."/>
            <person name="Tripathy S."/>
            <person name="Zhang X."/>
            <person name="Dehal P."/>
            <person name="Jiang R.H."/>
            <person name="Aerts A."/>
            <person name="Arredondo F.D."/>
            <person name="Baxter L."/>
            <person name="Bensasson D."/>
            <person name="Beynon J.L."/>
            <person name="Chapman J."/>
            <person name="Damasceno C.M."/>
            <person name="Dorrance A.E."/>
            <person name="Dou D."/>
            <person name="Dickerman A.W."/>
            <person name="Dubchak I.L."/>
            <person name="Garbelotto M."/>
            <person name="Gijzen M."/>
            <person name="Gordon S.G."/>
            <person name="Govers F."/>
            <person name="Grunwald N.J."/>
            <person name="Huang W."/>
            <person name="Ivors K.L."/>
            <person name="Jones R.W."/>
            <person name="Kamoun S."/>
            <person name="Krampis K."/>
            <person name="Lamour K.H."/>
            <person name="Lee M.K."/>
            <person name="McDonald W.H."/>
            <person name="Medina M."/>
            <person name="Meijer H.J."/>
            <person name="Nordberg E.K."/>
            <person name="Maclean D.J."/>
            <person name="Ospina-Giraldo M.D."/>
            <person name="Morris P.F."/>
            <person name="Phuntumart V."/>
            <person name="Putnam N.H."/>
            <person name="Rash S."/>
            <person name="Rose J.K."/>
            <person name="Sakihama Y."/>
            <person name="Salamov A.A."/>
            <person name="Savidor A."/>
            <person name="Scheuring C.F."/>
            <person name="Smith B.M."/>
            <person name="Sobral B.W."/>
            <person name="Terry A."/>
            <person name="Torto-Alalibo T.A."/>
            <person name="Win J."/>
            <person name="Xu Z."/>
            <person name="Zhang H."/>
            <person name="Grigoriev I.V."/>
            <person name="Rokhsar D.S."/>
            <person name="Boore J.L."/>
        </authorList>
    </citation>
    <scope>NUCLEOTIDE SEQUENCE [LARGE SCALE GENOMIC DNA]</scope>
    <source>
        <strain evidence="12">Pr102</strain>
    </source>
</reference>
<feature type="signal peptide" evidence="9">
    <location>
        <begin position="1"/>
        <end position="23"/>
    </location>
</feature>
<dbReference type="VEuPathDB" id="FungiDB:KRP23_12327"/>
<feature type="chain" id="PRO_5003588147" description="PH domain-containing protein" evidence="9">
    <location>
        <begin position="24"/>
        <end position="4095"/>
    </location>
</feature>
<feature type="region of interest" description="Disordered" evidence="7">
    <location>
        <begin position="1252"/>
        <end position="1271"/>
    </location>
</feature>
<evidence type="ECO:0000256" key="6">
    <source>
        <dbReference type="SAM" id="Coils"/>
    </source>
</evidence>
<feature type="transmembrane region" description="Helical" evidence="8">
    <location>
        <begin position="406"/>
        <end position="436"/>
    </location>
</feature>
<dbReference type="eggNOG" id="KOG1725">
    <property type="taxonomic scope" value="Eukaryota"/>
</dbReference>
<feature type="region of interest" description="Disordered" evidence="7">
    <location>
        <begin position="552"/>
        <end position="572"/>
    </location>
</feature>
<dbReference type="STRING" id="164328.H3H2Q5"/>
<dbReference type="SMART" id="SM00015">
    <property type="entry name" value="IQ"/>
    <property type="match status" value="4"/>
</dbReference>
<dbReference type="SMART" id="SM00233">
    <property type="entry name" value="PH"/>
    <property type="match status" value="1"/>
</dbReference>
<reference evidence="11" key="2">
    <citation type="submission" date="2015-06" db="UniProtKB">
        <authorList>
            <consortium name="EnsemblProtists"/>
        </authorList>
    </citation>
    <scope>IDENTIFICATION</scope>
    <source>
        <strain evidence="11">Pr102</strain>
    </source>
</reference>
<evidence type="ECO:0000256" key="1">
    <source>
        <dbReference type="ARBA" id="ARBA00004141"/>
    </source>
</evidence>
<evidence type="ECO:0000256" key="7">
    <source>
        <dbReference type="SAM" id="MobiDB-lite"/>
    </source>
</evidence>
<keyword evidence="5 8" id="KW-0472">Membrane</keyword>
<feature type="transmembrane region" description="Helical" evidence="8">
    <location>
        <begin position="106"/>
        <end position="125"/>
    </location>
</feature>
<feature type="transmembrane region" description="Helical" evidence="8">
    <location>
        <begin position="145"/>
        <end position="165"/>
    </location>
</feature>
<dbReference type="PANTHER" id="PTHR12300">
    <property type="entry name" value="HVA22-LIKE PROTEINS"/>
    <property type="match status" value="1"/>
</dbReference>
<feature type="compositionally biased region" description="Basic and acidic residues" evidence="7">
    <location>
        <begin position="2038"/>
        <end position="2051"/>
    </location>
</feature>
<feature type="domain" description="PH" evidence="10">
    <location>
        <begin position="987"/>
        <end position="1109"/>
    </location>
</feature>
<dbReference type="EMBL" id="DS566118">
    <property type="status" value="NOT_ANNOTATED_CDS"/>
    <property type="molecule type" value="Genomic_DNA"/>
</dbReference>
<dbReference type="Pfam" id="PF03134">
    <property type="entry name" value="TB2_DP1_HVA22"/>
    <property type="match status" value="1"/>
</dbReference>
<keyword evidence="6" id="KW-0175">Coiled coil</keyword>
<feature type="transmembrane region" description="Helical" evidence="8">
    <location>
        <begin position="503"/>
        <end position="523"/>
    </location>
</feature>
<dbReference type="VEuPathDB" id="FungiDB:KRP22_9293"/>
<keyword evidence="4 8" id="KW-1133">Transmembrane helix</keyword>
<evidence type="ECO:0000256" key="5">
    <source>
        <dbReference type="ARBA" id="ARBA00023136"/>
    </source>
</evidence>
<dbReference type="SUPFAM" id="SSF50729">
    <property type="entry name" value="PH domain-like"/>
    <property type="match status" value="1"/>
</dbReference>
<evidence type="ECO:0000256" key="2">
    <source>
        <dbReference type="ARBA" id="ARBA00008573"/>
    </source>
</evidence>
<keyword evidence="3 8" id="KW-0812">Transmembrane</keyword>
<feature type="transmembrane region" description="Helical" evidence="8">
    <location>
        <begin position="448"/>
        <end position="466"/>
    </location>
</feature>
<dbReference type="GO" id="GO:0016020">
    <property type="term" value="C:membrane"/>
    <property type="evidence" value="ECO:0007669"/>
    <property type="project" value="UniProtKB-SubCell"/>
</dbReference>
<feature type="region of interest" description="Disordered" evidence="7">
    <location>
        <begin position="1611"/>
        <end position="1648"/>
    </location>
</feature>
<evidence type="ECO:0000256" key="3">
    <source>
        <dbReference type="ARBA" id="ARBA00022692"/>
    </source>
</evidence>
<evidence type="ECO:0000256" key="4">
    <source>
        <dbReference type="ARBA" id="ARBA00022989"/>
    </source>
</evidence>
<dbReference type="PANTHER" id="PTHR12300:SF161">
    <property type="entry name" value="RECEPTOR EXPRESSION-ENHANCING PROTEIN"/>
    <property type="match status" value="1"/>
</dbReference>
<keyword evidence="9" id="KW-0732">Signal</keyword>
<dbReference type="InParanoid" id="H3H2Q5"/>
<dbReference type="InterPro" id="IPR011993">
    <property type="entry name" value="PH-like_dom_sf"/>
</dbReference>
<dbReference type="VEuPathDB" id="FungiDB:KRP22_15218"/>
<feature type="region of interest" description="Disordered" evidence="7">
    <location>
        <begin position="2084"/>
        <end position="2104"/>
    </location>
</feature>
<dbReference type="EnsemblProtists" id="Phyra84686">
    <property type="protein sequence ID" value="Phyra84686"/>
    <property type="gene ID" value="Phyra84686"/>
</dbReference>
<dbReference type="Proteomes" id="UP000005238">
    <property type="component" value="Unassembled WGS sequence"/>
</dbReference>
<accession>H3H2Q5</accession>
<keyword evidence="12" id="KW-1185">Reference proteome</keyword>
<dbReference type="InterPro" id="IPR001849">
    <property type="entry name" value="PH_domain"/>
</dbReference>
<feature type="region of interest" description="Disordered" evidence="7">
    <location>
        <begin position="2186"/>
        <end position="2236"/>
    </location>
</feature>
<evidence type="ECO:0000256" key="9">
    <source>
        <dbReference type="SAM" id="SignalP"/>
    </source>
</evidence>
<evidence type="ECO:0000313" key="11">
    <source>
        <dbReference type="EnsemblProtists" id="Phyra84686"/>
    </source>
</evidence>
<evidence type="ECO:0000256" key="8">
    <source>
        <dbReference type="SAM" id="Phobius"/>
    </source>
</evidence>
<feature type="region of interest" description="Disordered" evidence="7">
    <location>
        <begin position="4074"/>
        <end position="4095"/>
    </location>
</feature>
<feature type="region of interest" description="Disordered" evidence="7">
    <location>
        <begin position="3625"/>
        <end position="3649"/>
    </location>
</feature>
<proteinExistence type="inferred from homology"/>
<feature type="compositionally biased region" description="Basic and acidic residues" evidence="7">
    <location>
        <begin position="4076"/>
        <end position="4095"/>
    </location>
</feature>
<name>H3H2Q5_PHYRM</name>
<feature type="compositionally biased region" description="Polar residues" evidence="7">
    <location>
        <begin position="1698"/>
        <end position="1722"/>
    </location>
</feature>
<dbReference type="Gene3D" id="1.20.5.190">
    <property type="match status" value="1"/>
</dbReference>
<feature type="region of interest" description="Disordered" evidence="7">
    <location>
        <begin position="1804"/>
        <end position="1851"/>
    </location>
</feature>
<comment type="subcellular location">
    <subcellularLocation>
        <location evidence="1">Membrane</location>
        <topology evidence="1">Multi-pass membrane protein</topology>
    </subcellularLocation>
</comment>
<comment type="similarity">
    <text evidence="2">Belongs to the DP1 family.</text>
</comment>